<sequence>MPGFEQHLGLLASLPHGAHRVLVMEPRQREDGCTVIPLGSKQGGDFNGLGHIYLTPDERETLIAALMKHRKVAPGDGVAGRFDAWETESLVITAAELHSGGDADLSTSQEELAEEALGLLRTLNEF</sequence>
<organism evidence="1 2">
    <name type="scientific">Plantactinospora alkalitolerans</name>
    <dbReference type="NCBI Taxonomy" id="2789879"/>
    <lineage>
        <taxon>Bacteria</taxon>
        <taxon>Bacillati</taxon>
        <taxon>Actinomycetota</taxon>
        <taxon>Actinomycetes</taxon>
        <taxon>Micromonosporales</taxon>
        <taxon>Micromonosporaceae</taxon>
        <taxon>Plantactinospora</taxon>
    </lineage>
</organism>
<comment type="caution">
    <text evidence="1">The sequence shown here is derived from an EMBL/GenBank/DDBJ whole genome shotgun (WGS) entry which is preliminary data.</text>
</comment>
<reference evidence="1 2" key="1">
    <citation type="submission" date="2020-11" db="EMBL/GenBank/DDBJ databases">
        <title>A novel isolate from a Black sea contaminated sediment with potential to produce alkanes: Plantactinospora alkalitolerans sp. nov.</title>
        <authorList>
            <person name="Carro L."/>
            <person name="Veyisoglu A."/>
            <person name="Guven K."/>
            <person name="Schumann P."/>
            <person name="Klenk H.-P."/>
            <person name="Sahin N."/>
        </authorList>
    </citation>
    <scope>NUCLEOTIDE SEQUENCE [LARGE SCALE GENOMIC DNA]</scope>
    <source>
        <strain evidence="1 2">S1510</strain>
    </source>
</reference>
<dbReference type="RefSeq" id="WP_196206712.1">
    <property type="nucleotide sequence ID" value="NZ_JADPUN010000422.1"/>
</dbReference>
<dbReference type="EMBL" id="JADPUN010000422">
    <property type="protein sequence ID" value="MBF9135255.1"/>
    <property type="molecule type" value="Genomic_DNA"/>
</dbReference>
<evidence type="ECO:0000313" key="2">
    <source>
        <dbReference type="Proteomes" id="UP000638560"/>
    </source>
</evidence>
<keyword evidence="2" id="KW-1185">Reference proteome</keyword>
<accession>A0ABS0HA04</accession>
<name>A0ABS0HA04_9ACTN</name>
<proteinExistence type="predicted"/>
<protein>
    <submittedName>
        <fullName evidence="1">Uncharacterized protein</fullName>
    </submittedName>
</protein>
<gene>
    <name evidence="1" type="ORF">I0C86_41125</name>
</gene>
<evidence type="ECO:0000313" key="1">
    <source>
        <dbReference type="EMBL" id="MBF9135255.1"/>
    </source>
</evidence>
<dbReference type="Proteomes" id="UP000638560">
    <property type="component" value="Unassembled WGS sequence"/>
</dbReference>